<feature type="transmembrane region" description="Helical" evidence="1">
    <location>
        <begin position="165"/>
        <end position="191"/>
    </location>
</feature>
<feature type="transmembrane region" description="Helical" evidence="1">
    <location>
        <begin position="314"/>
        <end position="337"/>
    </location>
</feature>
<keyword evidence="1" id="KW-0812">Transmembrane</keyword>
<feature type="transmembrane region" description="Helical" evidence="1">
    <location>
        <begin position="349"/>
        <end position="375"/>
    </location>
</feature>
<protein>
    <submittedName>
        <fullName evidence="2">DUF898 family protein</fullName>
    </submittedName>
</protein>
<feature type="transmembrane region" description="Helical" evidence="1">
    <location>
        <begin position="43"/>
        <end position="61"/>
    </location>
</feature>
<evidence type="ECO:0000313" key="3">
    <source>
        <dbReference type="Proteomes" id="UP001595711"/>
    </source>
</evidence>
<gene>
    <name evidence="2" type="ORF">ACFOOQ_13025</name>
</gene>
<evidence type="ECO:0000313" key="2">
    <source>
        <dbReference type="EMBL" id="MFC3676473.1"/>
    </source>
</evidence>
<feature type="transmembrane region" description="Helical" evidence="1">
    <location>
        <begin position="90"/>
        <end position="111"/>
    </location>
</feature>
<accession>A0ABV7VG87</accession>
<keyword evidence="1" id="KW-0472">Membrane</keyword>
<keyword evidence="3" id="KW-1185">Reference proteome</keyword>
<sequence>MSAFHEPPLPRVEPEPVDASIPVPVPANAASLQFLDRPGLPQLLVRNLLFGALTLGFYRFWAKTNLRRFLWASVVIDGEPLEYTGRARELLIGFLIVMAIFVPLSVGYSALQTMLLDTPAAGIILSIVYAVGLYLLINAAIWRARRYRLLRTLWRGIRAGQDGSTWIYMGKAALWLLLVPLSLGLALPWALADLARYRIEHTLWGQFRGRFTGTGRGLLGPWLLVMALSVLPFVACLAGVAVNFDWGALPEANPRQIEAAAASAGRWLTVTAILAVVGAPFLYAWFTVRWQRWYLGHTEIGPLHFSSRLRARSLIWRGILLLTLPPVFLAVMIALGFTAAMAAHSHMFIVIPVVFVFLLIGWGGFRLLGMLVFYVPVLRRVIEAITVENLAAAGGAQQSQQPDVRFGEGLADSFEIGIV</sequence>
<dbReference type="Pfam" id="PF05987">
    <property type="entry name" value="DUF898"/>
    <property type="match status" value="1"/>
</dbReference>
<proteinExistence type="predicted"/>
<dbReference type="EMBL" id="JBHRYJ010000002">
    <property type="protein sequence ID" value="MFC3676473.1"/>
    <property type="molecule type" value="Genomic_DNA"/>
</dbReference>
<feature type="transmembrane region" description="Helical" evidence="1">
    <location>
        <begin position="222"/>
        <end position="246"/>
    </location>
</feature>
<feature type="transmembrane region" description="Helical" evidence="1">
    <location>
        <begin position="123"/>
        <end position="144"/>
    </location>
</feature>
<evidence type="ECO:0000256" key="1">
    <source>
        <dbReference type="SAM" id="Phobius"/>
    </source>
</evidence>
<reference evidence="3" key="1">
    <citation type="journal article" date="2019" name="Int. J. Syst. Evol. Microbiol.">
        <title>The Global Catalogue of Microorganisms (GCM) 10K type strain sequencing project: providing services to taxonomists for standard genome sequencing and annotation.</title>
        <authorList>
            <consortium name="The Broad Institute Genomics Platform"/>
            <consortium name="The Broad Institute Genome Sequencing Center for Infectious Disease"/>
            <person name="Wu L."/>
            <person name="Ma J."/>
        </authorList>
    </citation>
    <scope>NUCLEOTIDE SEQUENCE [LARGE SCALE GENOMIC DNA]</scope>
    <source>
        <strain evidence="3">KCTC 42182</strain>
    </source>
</reference>
<dbReference type="Proteomes" id="UP001595711">
    <property type="component" value="Unassembled WGS sequence"/>
</dbReference>
<dbReference type="RefSeq" id="WP_379727160.1">
    <property type="nucleotide sequence ID" value="NZ_JBHRYJ010000002.1"/>
</dbReference>
<keyword evidence="1" id="KW-1133">Transmembrane helix</keyword>
<feature type="transmembrane region" description="Helical" evidence="1">
    <location>
        <begin position="267"/>
        <end position="286"/>
    </location>
</feature>
<name>A0ABV7VG87_9PROT</name>
<organism evidence="2 3">
    <name type="scientific">Ferrovibrio xuzhouensis</name>
    <dbReference type="NCBI Taxonomy" id="1576914"/>
    <lineage>
        <taxon>Bacteria</taxon>
        <taxon>Pseudomonadati</taxon>
        <taxon>Pseudomonadota</taxon>
        <taxon>Alphaproteobacteria</taxon>
        <taxon>Rhodospirillales</taxon>
        <taxon>Rhodospirillaceae</taxon>
        <taxon>Ferrovibrio</taxon>
    </lineage>
</organism>
<comment type="caution">
    <text evidence="2">The sequence shown here is derived from an EMBL/GenBank/DDBJ whole genome shotgun (WGS) entry which is preliminary data.</text>
</comment>
<dbReference type="InterPro" id="IPR010295">
    <property type="entry name" value="DUF898"/>
</dbReference>